<accession>A0ABU0H5F4</accession>
<comment type="caution">
    <text evidence="2">The sequence shown here is derived from an EMBL/GenBank/DDBJ whole genome shotgun (WGS) entry which is preliminary data.</text>
</comment>
<keyword evidence="3" id="KW-1185">Reference proteome</keyword>
<proteinExistence type="predicted"/>
<name>A0ABU0H5F4_9HYPH</name>
<organism evidence="2 3">
    <name type="scientific">Kaistia dalseonensis</name>
    <dbReference type="NCBI Taxonomy" id="410840"/>
    <lineage>
        <taxon>Bacteria</taxon>
        <taxon>Pseudomonadati</taxon>
        <taxon>Pseudomonadota</taxon>
        <taxon>Alphaproteobacteria</taxon>
        <taxon>Hyphomicrobiales</taxon>
        <taxon>Kaistiaceae</taxon>
        <taxon>Kaistia</taxon>
    </lineage>
</organism>
<sequence length="55" mass="5784">MTSTEPVLPVDPLEKRPSPAGPHDKPELTNPELTPGTGALPDRTVKERDVDPGAG</sequence>
<dbReference type="Proteomes" id="UP001241603">
    <property type="component" value="Unassembled WGS sequence"/>
</dbReference>
<feature type="region of interest" description="Disordered" evidence="1">
    <location>
        <begin position="1"/>
        <end position="55"/>
    </location>
</feature>
<feature type="compositionally biased region" description="Basic and acidic residues" evidence="1">
    <location>
        <begin position="43"/>
        <end position="55"/>
    </location>
</feature>
<evidence type="ECO:0000256" key="1">
    <source>
        <dbReference type="SAM" id="MobiDB-lite"/>
    </source>
</evidence>
<feature type="compositionally biased region" description="Basic and acidic residues" evidence="1">
    <location>
        <begin position="12"/>
        <end position="27"/>
    </location>
</feature>
<dbReference type="RefSeq" id="WP_266348452.1">
    <property type="nucleotide sequence ID" value="NZ_JAPKNG010000002.1"/>
</dbReference>
<reference evidence="2 3" key="1">
    <citation type="submission" date="2023-07" db="EMBL/GenBank/DDBJ databases">
        <title>Genomic Encyclopedia of Type Strains, Phase IV (KMG-IV): sequencing the most valuable type-strain genomes for metagenomic binning, comparative biology and taxonomic classification.</title>
        <authorList>
            <person name="Goeker M."/>
        </authorList>
    </citation>
    <scope>NUCLEOTIDE SEQUENCE [LARGE SCALE GENOMIC DNA]</scope>
    <source>
        <strain evidence="2 3">B6-8</strain>
    </source>
</reference>
<dbReference type="EMBL" id="JAUSVO010000002">
    <property type="protein sequence ID" value="MDQ0437538.1"/>
    <property type="molecule type" value="Genomic_DNA"/>
</dbReference>
<gene>
    <name evidence="2" type="ORF">QO014_001923</name>
</gene>
<evidence type="ECO:0000313" key="2">
    <source>
        <dbReference type="EMBL" id="MDQ0437538.1"/>
    </source>
</evidence>
<protein>
    <submittedName>
        <fullName evidence="2">Uncharacterized protein</fullName>
    </submittedName>
</protein>
<evidence type="ECO:0000313" key="3">
    <source>
        <dbReference type="Proteomes" id="UP001241603"/>
    </source>
</evidence>